<feature type="transmembrane region" description="Helical" evidence="1">
    <location>
        <begin position="102"/>
        <end position="122"/>
    </location>
</feature>
<dbReference type="EMBL" id="CP003154">
    <property type="protein sequence ID" value="AFL73844.1"/>
    <property type="molecule type" value="Genomic_DNA"/>
</dbReference>
<dbReference type="eggNOG" id="ENOG5030HIE">
    <property type="taxonomic scope" value="Bacteria"/>
</dbReference>
<evidence type="ECO:0000313" key="2">
    <source>
        <dbReference type="EMBL" id="AFL73844.1"/>
    </source>
</evidence>
<evidence type="ECO:0000313" key="3">
    <source>
        <dbReference type="Proteomes" id="UP000006062"/>
    </source>
</evidence>
<feature type="transmembrane region" description="Helical" evidence="1">
    <location>
        <begin position="71"/>
        <end position="90"/>
    </location>
</feature>
<feature type="transmembrane region" description="Helical" evidence="1">
    <location>
        <begin position="41"/>
        <end position="59"/>
    </location>
</feature>
<keyword evidence="1" id="KW-0812">Transmembrane</keyword>
<dbReference type="KEGG" id="tvi:Thivi_1875"/>
<dbReference type="HOGENOM" id="CLU_1377579_0_0_6"/>
<feature type="transmembrane region" description="Helical" evidence="1">
    <location>
        <begin position="127"/>
        <end position="146"/>
    </location>
</feature>
<gene>
    <name evidence="2" type="ordered locus">Thivi_1875</name>
</gene>
<proteinExistence type="predicted"/>
<name>I3YA26_THIV6</name>
<keyword evidence="1" id="KW-0472">Membrane</keyword>
<feature type="transmembrane region" description="Helical" evidence="1">
    <location>
        <begin position="166"/>
        <end position="187"/>
    </location>
</feature>
<keyword evidence="1" id="KW-1133">Transmembrane helix</keyword>
<dbReference type="RefSeq" id="WP_014778303.1">
    <property type="nucleotide sequence ID" value="NC_018012.1"/>
</dbReference>
<protein>
    <submittedName>
        <fullName evidence="2">Uncharacterized protein</fullName>
    </submittedName>
</protein>
<dbReference type="Proteomes" id="UP000006062">
    <property type="component" value="Chromosome"/>
</dbReference>
<evidence type="ECO:0000256" key="1">
    <source>
        <dbReference type="SAM" id="Phobius"/>
    </source>
</evidence>
<dbReference type="OrthoDB" id="5770634at2"/>
<reference evidence="2 3" key="1">
    <citation type="submission" date="2012-06" db="EMBL/GenBank/DDBJ databases">
        <title>Complete sequence of Thiocystis violascens DSM 198.</title>
        <authorList>
            <consortium name="US DOE Joint Genome Institute"/>
            <person name="Lucas S."/>
            <person name="Han J."/>
            <person name="Lapidus A."/>
            <person name="Cheng J.-F."/>
            <person name="Goodwin L."/>
            <person name="Pitluck S."/>
            <person name="Peters L."/>
            <person name="Ovchinnikova G."/>
            <person name="Teshima H."/>
            <person name="Detter J.C."/>
            <person name="Han C."/>
            <person name="Tapia R."/>
            <person name="Land M."/>
            <person name="Hauser L."/>
            <person name="Kyrpides N."/>
            <person name="Ivanova N."/>
            <person name="Pagani I."/>
            <person name="Vogl K."/>
            <person name="Liu Z."/>
            <person name="Frigaard N.-U."/>
            <person name="Bryant D."/>
            <person name="Woyke T."/>
        </authorList>
    </citation>
    <scope>NUCLEOTIDE SEQUENCE [LARGE SCALE GENOMIC DNA]</scope>
    <source>
        <strain evidence="3">ATCC 17096 / DSM 198 / 6111</strain>
    </source>
</reference>
<keyword evidence="3" id="KW-1185">Reference proteome</keyword>
<accession>I3YA26</accession>
<feature type="transmembrane region" description="Helical" evidence="1">
    <location>
        <begin position="9"/>
        <end position="29"/>
    </location>
</feature>
<organism evidence="2 3">
    <name type="scientific">Thiocystis violascens (strain ATCC 17096 / DSM 198 / 6111)</name>
    <name type="common">Chromatium violascens</name>
    <dbReference type="NCBI Taxonomy" id="765911"/>
    <lineage>
        <taxon>Bacteria</taxon>
        <taxon>Pseudomonadati</taxon>
        <taxon>Pseudomonadota</taxon>
        <taxon>Gammaproteobacteria</taxon>
        <taxon>Chromatiales</taxon>
        <taxon>Chromatiaceae</taxon>
        <taxon>Thiocystis</taxon>
    </lineage>
</organism>
<dbReference type="AlphaFoldDB" id="I3YA26"/>
<sequence length="198" mass="21435">MSKSAKQGSLLVALLPSVILYVGAIVLLALTRESLGGTVHYWEIFVAVVAVISLLSGWGQTYAANRSYLMYLIKQFIHWGLLIGVLWMFQTQGISSALGDQKYTLVLLYLLSMSAIVAGLYIDFKALFFGAFMAICTYLLAAPANVSILEPIGKTLRIADPQTKPLTMIIVMGVIAFVAGALVLISVRGSIMAKRSRA</sequence>